<keyword evidence="2" id="KW-0378">Hydrolase</keyword>
<name>A0A9W3AHW7_BIOGL</name>
<evidence type="ECO:0000256" key="3">
    <source>
        <dbReference type="ARBA" id="ARBA00022839"/>
    </source>
</evidence>
<feature type="domain" description="Exonuclease" evidence="4">
    <location>
        <begin position="142"/>
        <end position="326"/>
    </location>
</feature>
<organism evidence="5 6">
    <name type="scientific">Biomphalaria glabrata</name>
    <name type="common">Bloodfluke planorb</name>
    <name type="synonym">Freshwater snail</name>
    <dbReference type="NCBI Taxonomy" id="6526"/>
    <lineage>
        <taxon>Eukaryota</taxon>
        <taxon>Metazoa</taxon>
        <taxon>Spiralia</taxon>
        <taxon>Lophotrochozoa</taxon>
        <taxon>Mollusca</taxon>
        <taxon>Gastropoda</taxon>
        <taxon>Heterobranchia</taxon>
        <taxon>Euthyneura</taxon>
        <taxon>Panpulmonata</taxon>
        <taxon>Hygrophila</taxon>
        <taxon>Lymnaeoidea</taxon>
        <taxon>Planorbidae</taxon>
        <taxon>Biomphalaria</taxon>
    </lineage>
</organism>
<sequence>MRLNVRLHYKALTSIFSKGFQNTCHTQHTVHSHFCTQNYYSQTLCLTPKRHQIDLIGKTLWQHFKKSRSIYSSCRSNRSNIFTLSEQKYSSFCSQLSARQYSQDSVSDRIEINNQNLSVSKKLIMAAKNMQPKSSVKQNFDFFLVLDFEATCDKVAQPNPQEIIEFPVLKVNATTMKVDSIFHQYVRPQFHPQLTTFCTELTGIIQAMVDNQPHLPQVLQSFHEWMSSEGLLDPKTKSIFVTCGDWDLKTMLPKQCTFLELSLQPYFTQWINIKKSYADVTSVFPKGMMVMLNNLNLKHVGRHHSGIDDCHNIANVLIALMQRGYIFKQNGNLNS</sequence>
<dbReference type="InterPro" id="IPR036397">
    <property type="entry name" value="RNaseH_sf"/>
</dbReference>
<evidence type="ECO:0000313" key="6">
    <source>
        <dbReference type="RefSeq" id="XP_055886708.1"/>
    </source>
</evidence>
<dbReference type="InterPro" id="IPR047201">
    <property type="entry name" value="ERI-1_3'hExo-like"/>
</dbReference>
<dbReference type="Pfam" id="PF00929">
    <property type="entry name" value="RNase_T"/>
    <property type="match status" value="1"/>
</dbReference>
<dbReference type="Proteomes" id="UP001165740">
    <property type="component" value="Chromosome 5"/>
</dbReference>
<accession>A0A9W3AHW7</accession>
<dbReference type="CDD" id="cd06133">
    <property type="entry name" value="ERI-1_3'hExo_like"/>
    <property type="match status" value="1"/>
</dbReference>
<dbReference type="SUPFAM" id="SSF53098">
    <property type="entry name" value="Ribonuclease H-like"/>
    <property type="match status" value="1"/>
</dbReference>
<keyword evidence="5" id="KW-1185">Reference proteome</keyword>
<dbReference type="RefSeq" id="XP_055886708.1">
    <property type="nucleotide sequence ID" value="XM_056030733.1"/>
</dbReference>
<evidence type="ECO:0000256" key="1">
    <source>
        <dbReference type="ARBA" id="ARBA00022722"/>
    </source>
</evidence>
<dbReference type="SMART" id="SM00479">
    <property type="entry name" value="EXOIII"/>
    <property type="match status" value="1"/>
</dbReference>
<dbReference type="GeneID" id="106074068"/>
<dbReference type="OrthoDB" id="448399at2759"/>
<dbReference type="InterPro" id="IPR012337">
    <property type="entry name" value="RNaseH-like_sf"/>
</dbReference>
<dbReference type="GO" id="GO:0003676">
    <property type="term" value="F:nucleic acid binding"/>
    <property type="evidence" value="ECO:0007669"/>
    <property type="project" value="InterPro"/>
</dbReference>
<dbReference type="InterPro" id="IPR013520">
    <property type="entry name" value="Ribonucl_H"/>
</dbReference>
<protein>
    <submittedName>
        <fullName evidence="6">ERI1 exoribonuclease 3-like</fullName>
    </submittedName>
</protein>
<keyword evidence="3" id="KW-0269">Exonuclease</keyword>
<evidence type="ECO:0000256" key="2">
    <source>
        <dbReference type="ARBA" id="ARBA00022801"/>
    </source>
</evidence>
<evidence type="ECO:0000313" key="5">
    <source>
        <dbReference type="Proteomes" id="UP001165740"/>
    </source>
</evidence>
<dbReference type="PANTHER" id="PTHR23044:SF61">
    <property type="entry name" value="3'-5' EXORIBONUCLEASE 1-RELATED"/>
    <property type="match status" value="1"/>
</dbReference>
<keyword evidence="1" id="KW-0540">Nuclease</keyword>
<dbReference type="Gene3D" id="3.30.420.10">
    <property type="entry name" value="Ribonuclease H-like superfamily/Ribonuclease H"/>
    <property type="match status" value="1"/>
</dbReference>
<dbReference type="OMA" id="ASYFNRW"/>
<dbReference type="AlphaFoldDB" id="A0A9W3AHW7"/>
<proteinExistence type="predicted"/>
<reference evidence="6" key="1">
    <citation type="submission" date="2025-08" db="UniProtKB">
        <authorList>
            <consortium name="RefSeq"/>
        </authorList>
    </citation>
    <scope>IDENTIFICATION</scope>
</reference>
<dbReference type="GO" id="GO:0000175">
    <property type="term" value="F:3'-5'-RNA exonuclease activity"/>
    <property type="evidence" value="ECO:0007669"/>
    <property type="project" value="InterPro"/>
</dbReference>
<dbReference type="InterPro" id="IPR051274">
    <property type="entry name" value="3-5_Exoribonuclease"/>
</dbReference>
<evidence type="ECO:0000259" key="4">
    <source>
        <dbReference type="SMART" id="SM00479"/>
    </source>
</evidence>
<dbReference type="PANTHER" id="PTHR23044">
    <property type="entry name" value="3'-5' EXONUCLEASE ERI1-RELATED"/>
    <property type="match status" value="1"/>
</dbReference>
<gene>
    <name evidence="6" type="primary">LOC106074068</name>
</gene>